<reference evidence="1 2" key="1">
    <citation type="submission" date="2016-06" db="EMBL/GenBank/DDBJ databases">
        <title>Three novel species with peptidoglycan cell walls form the new genus Lacunisphaera gen. nov. in the family Opitutaceae of the verrucomicrobial subdivision 4.</title>
        <authorList>
            <person name="Rast P."/>
            <person name="Gloeckner I."/>
            <person name="Jogler M."/>
            <person name="Boedeker C."/>
            <person name="Jeske O."/>
            <person name="Wiegand S."/>
            <person name="Reinhardt R."/>
            <person name="Schumann P."/>
            <person name="Rohde M."/>
            <person name="Spring S."/>
            <person name="Gloeckner F.O."/>
            <person name="Jogler C."/>
        </authorList>
    </citation>
    <scope>NUCLEOTIDE SEQUENCE [LARGE SCALE GENOMIC DNA]</scope>
    <source>
        <strain evidence="1 2">IG16b</strain>
    </source>
</reference>
<proteinExistence type="predicted"/>
<dbReference type="SUPFAM" id="SSF48208">
    <property type="entry name" value="Six-hairpin glycosidases"/>
    <property type="match status" value="1"/>
</dbReference>
<organism evidence="1 2">
    <name type="scientific">Lacunisphaera limnophila</name>
    <dbReference type="NCBI Taxonomy" id="1838286"/>
    <lineage>
        <taxon>Bacteria</taxon>
        <taxon>Pseudomonadati</taxon>
        <taxon>Verrucomicrobiota</taxon>
        <taxon>Opitutia</taxon>
        <taxon>Opitutales</taxon>
        <taxon>Opitutaceae</taxon>
        <taxon>Lacunisphaera</taxon>
    </lineage>
</organism>
<dbReference type="RefSeq" id="WP_069960906.1">
    <property type="nucleotide sequence ID" value="NZ_CP016094.1"/>
</dbReference>
<sequence>MNSPQAPVAESYHAQHSPFGAFASFTAGLVDAPGGFGQSLRRAANQNLYVGFRKSAGQDWQLLPFLTPPKSQETAFTGDDTIVQPPRGFQSLRPENYRRTLGWASDTWRADDTRFGFSLLSPFGPMADPAKLKKAAARFHLAPAITGWIEYDNRTGTTPVELIFGVGNGEDTLRPLGDAHPALAGFAGGGRFGYATKSARDVAVRQGFDVLNPRFRDYHGLHVIAGETGLVFTVPAGRKKRFPLVLGFYAAGPVTSGIDTTYAYTRWFDGLEDVLVHGLAGYRAYEKLAAQRDRELARSRLDADQQFLLAQATHSYLGSSQLLWHKNQPLWVVNEGEYRMINTFDLTVDHLFFELAWHPWAVRNTLDLFVRRYSYRDQHGLSFTHDMGVNDYFTPAGRSSYECDGLEGCFSHMTMEQLLNWVLCATTYAAHTGDRAWLRANQKTLLACATSLRNRDHPDPAQRDGLLKHDTARVGAGAEITTYDSLDVSLGQARNNLYLAVKTLGAWVLLERAFADLGLKKDAAAATATADLLARTLTTKFEADTGFFPAVFEKDNRSRILPAVEGFVYPLFLGYTDATDPAGRFAPLFGQLRQHIGQALRPGVCLDAASGGWKMSSTSTNTWFSKIAIAQHVVRQLFPEVMNAAARAGDRVHADWQRTPGCGLDAMCDQIRSDSGVACGSRYYPRGVTACLWLLE</sequence>
<keyword evidence="1" id="KW-0326">Glycosidase</keyword>
<dbReference type="Pfam" id="PF03512">
    <property type="entry name" value="Glyco_hydro_52"/>
    <property type="match status" value="1"/>
</dbReference>
<dbReference type="GO" id="GO:0009044">
    <property type="term" value="F:xylan 1,4-beta-xylosidase activity"/>
    <property type="evidence" value="ECO:0007669"/>
    <property type="project" value="UniProtKB-EC"/>
</dbReference>
<dbReference type="InterPro" id="IPR008928">
    <property type="entry name" value="6-hairpin_glycosidase_sf"/>
</dbReference>
<dbReference type="GO" id="GO:0005975">
    <property type="term" value="P:carbohydrate metabolic process"/>
    <property type="evidence" value="ECO:0007669"/>
    <property type="project" value="InterPro"/>
</dbReference>
<accession>A0A1D8ARS1</accession>
<protein>
    <submittedName>
        <fullName evidence="1">Beta-xylosidase</fullName>
        <ecNumber evidence="1">3.2.1.37</ecNumber>
    </submittedName>
</protein>
<gene>
    <name evidence="1" type="primary">xylA_2</name>
    <name evidence="1" type="ORF">Verru16b_00617</name>
</gene>
<dbReference type="PATRIC" id="fig|1838286.3.peg.624"/>
<dbReference type="InterPro" id="IPR000852">
    <property type="entry name" value="Glyco_hydro_52"/>
</dbReference>
<dbReference type="STRING" id="1838286.Verru16b_00617"/>
<dbReference type="EC" id="3.2.1.37" evidence="1"/>
<dbReference type="AlphaFoldDB" id="A0A1D8ARS1"/>
<keyword evidence="2" id="KW-1185">Reference proteome</keyword>
<evidence type="ECO:0000313" key="2">
    <source>
        <dbReference type="Proteomes" id="UP000095228"/>
    </source>
</evidence>
<name>A0A1D8ARS1_9BACT</name>
<dbReference type="OrthoDB" id="6376039at2"/>
<dbReference type="KEGG" id="obg:Verru16b_00617"/>
<dbReference type="Gene3D" id="1.50.10.10">
    <property type="match status" value="1"/>
</dbReference>
<dbReference type="PRINTS" id="PR00845">
    <property type="entry name" value="GLHYDRLASE52"/>
</dbReference>
<evidence type="ECO:0000313" key="1">
    <source>
        <dbReference type="EMBL" id="AOS43570.1"/>
    </source>
</evidence>
<keyword evidence="1" id="KW-0378">Hydrolase</keyword>
<dbReference type="Proteomes" id="UP000095228">
    <property type="component" value="Chromosome"/>
</dbReference>
<dbReference type="EMBL" id="CP016094">
    <property type="protein sequence ID" value="AOS43570.1"/>
    <property type="molecule type" value="Genomic_DNA"/>
</dbReference>
<dbReference type="InterPro" id="IPR012341">
    <property type="entry name" value="6hp_glycosidase-like_sf"/>
</dbReference>